<gene>
    <name evidence="3" type="ORF">SRS1_12788</name>
</gene>
<feature type="compositionally biased region" description="Low complexity" evidence="1">
    <location>
        <begin position="364"/>
        <end position="378"/>
    </location>
</feature>
<feature type="transmembrane region" description="Helical" evidence="2">
    <location>
        <begin position="166"/>
        <end position="186"/>
    </location>
</feature>
<keyword evidence="2" id="KW-0812">Transmembrane</keyword>
<feature type="compositionally biased region" description="Basic and acidic residues" evidence="1">
    <location>
        <begin position="585"/>
        <end position="596"/>
    </location>
</feature>
<feature type="compositionally biased region" description="Basic residues" evidence="1">
    <location>
        <begin position="10"/>
        <end position="22"/>
    </location>
</feature>
<evidence type="ECO:0000313" key="4">
    <source>
        <dbReference type="Proteomes" id="UP000239563"/>
    </source>
</evidence>
<evidence type="ECO:0000256" key="2">
    <source>
        <dbReference type="SAM" id="Phobius"/>
    </source>
</evidence>
<protein>
    <submittedName>
        <fullName evidence="3">Uncharacterized protein</fullName>
    </submittedName>
</protein>
<organism evidence="3 4">
    <name type="scientific">Sporisorium reilianum f. sp. reilianum</name>
    <dbReference type="NCBI Taxonomy" id="72559"/>
    <lineage>
        <taxon>Eukaryota</taxon>
        <taxon>Fungi</taxon>
        <taxon>Dikarya</taxon>
        <taxon>Basidiomycota</taxon>
        <taxon>Ustilaginomycotina</taxon>
        <taxon>Ustilaginomycetes</taxon>
        <taxon>Ustilaginales</taxon>
        <taxon>Ustilaginaceae</taxon>
        <taxon>Sporisorium</taxon>
    </lineage>
</organism>
<feature type="region of interest" description="Disordered" evidence="1">
    <location>
        <begin position="315"/>
        <end position="396"/>
    </location>
</feature>
<dbReference type="EMBL" id="LT795056">
    <property type="protein sequence ID" value="SJX61804.1"/>
    <property type="molecule type" value="Genomic_DNA"/>
</dbReference>
<keyword evidence="2" id="KW-0472">Membrane</keyword>
<dbReference type="AlphaFoldDB" id="A0A2N8U9U3"/>
<keyword evidence="2" id="KW-1133">Transmembrane helix</keyword>
<evidence type="ECO:0000313" key="3">
    <source>
        <dbReference type="EMBL" id="SJX61804.1"/>
    </source>
</evidence>
<proteinExistence type="predicted"/>
<feature type="region of interest" description="Disordered" evidence="1">
    <location>
        <begin position="1"/>
        <end position="125"/>
    </location>
</feature>
<feature type="compositionally biased region" description="Low complexity" evidence="1">
    <location>
        <begin position="112"/>
        <end position="124"/>
    </location>
</feature>
<accession>A0A2N8U9U3</accession>
<evidence type="ECO:0000256" key="1">
    <source>
        <dbReference type="SAM" id="MobiDB-lite"/>
    </source>
</evidence>
<name>A0A2N8U9U3_9BASI</name>
<dbReference type="Proteomes" id="UP000239563">
    <property type="component" value="Chromosome III"/>
</dbReference>
<reference evidence="3 4" key="1">
    <citation type="submission" date="2017-02" db="EMBL/GenBank/DDBJ databases">
        <authorList>
            <person name="Peterson S.W."/>
        </authorList>
    </citation>
    <scope>NUCLEOTIDE SEQUENCE [LARGE SCALE GENOMIC DNA]</scope>
    <source>
        <strain evidence="3 4">SRS1_H2-8</strain>
    </source>
</reference>
<feature type="region of interest" description="Disordered" evidence="1">
    <location>
        <begin position="573"/>
        <end position="596"/>
    </location>
</feature>
<feature type="compositionally biased region" description="Polar residues" evidence="1">
    <location>
        <begin position="321"/>
        <end position="339"/>
    </location>
</feature>
<feature type="compositionally biased region" description="Polar residues" evidence="1">
    <location>
        <begin position="63"/>
        <end position="80"/>
    </location>
</feature>
<sequence>MPLQDADKPSRRHILAADRKKHGAYDPVRLTKLLPAQRRLQRQSRRAPQPAFQSRLWKRDDVTSSTNADAASQTDDTPGTATGLGALPVSTDKDSERSDAMPPSSLAQINYGDAKPAAPADAGAMHNDTLRSAPVDAKADLTAAAASSGSSVSANAAGDHATNRTIGLAVGIVVMVVLVGVLCYVFKRYRHDLGLRLCGKAAMLKKRKKSQRLGSMDGLRTISSDGHKHAVPCEDKTGSSDHLVTQVSPGRAGPFDRAISTMLAPAARAPANAKAKDSFQGVSLDAIRTGSYLSVPMPPKVALSHQRSLDSIAEVQEPPSGVSSQFPTSKRDSLATNVDATPKRLTWTDRQLRPMTSPGETGRSFGSSTPSSSAFGTPDSKLSGKKASPVRPQSAKGCADIEMTRQGSKLVIRNRPSTGTLRRPLSSAGSSFRSALRKTRGAVDDDDDDGAICIETDGIVESTSPTHSAGEGVYDVSIPCVNVDASRVRSHFSTSSSVLPAQQNRSSYATFTTASPAGSFSFEIKDAVRLGAPVPVEAGEAGKRDRMGAGVSEESFVRDLDWDLRDCTLTSDSQWTPSARVAKQQRLDEKKASQGR</sequence>